<evidence type="ECO:0000256" key="1">
    <source>
        <dbReference type="SAM" id="Coils"/>
    </source>
</evidence>
<accession>A0A517YL60</accession>
<dbReference type="EMBL" id="CP036274">
    <property type="protein sequence ID" value="QDU30953.1"/>
    <property type="molecule type" value="Genomic_DNA"/>
</dbReference>
<gene>
    <name evidence="3" type="ORF">ETAA8_61060</name>
</gene>
<dbReference type="Proteomes" id="UP000315017">
    <property type="component" value="Chromosome"/>
</dbReference>
<feature type="coiled-coil region" evidence="1">
    <location>
        <begin position="57"/>
        <end position="106"/>
    </location>
</feature>
<evidence type="ECO:0000313" key="3">
    <source>
        <dbReference type="EMBL" id="QDU30953.1"/>
    </source>
</evidence>
<evidence type="ECO:0000256" key="2">
    <source>
        <dbReference type="SAM" id="MobiDB-lite"/>
    </source>
</evidence>
<name>A0A517YL60_9BACT</name>
<evidence type="ECO:0000313" key="4">
    <source>
        <dbReference type="Proteomes" id="UP000315017"/>
    </source>
</evidence>
<dbReference type="RefSeq" id="WP_145097295.1">
    <property type="nucleotide sequence ID" value="NZ_CP036274.1"/>
</dbReference>
<organism evidence="3 4">
    <name type="scientific">Anatilimnocola aggregata</name>
    <dbReference type="NCBI Taxonomy" id="2528021"/>
    <lineage>
        <taxon>Bacteria</taxon>
        <taxon>Pseudomonadati</taxon>
        <taxon>Planctomycetota</taxon>
        <taxon>Planctomycetia</taxon>
        <taxon>Pirellulales</taxon>
        <taxon>Pirellulaceae</taxon>
        <taxon>Anatilimnocola</taxon>
    </lineage>
</organism>
<keyword evidence="4" id="KW-1185">Reference proteome</keyword>
<dbReference type="OrthoDB" id="277538at2"/>
<proteinExistence type="predicted"/>
<keyword evidence="1" id="KW-0175">Coiled coil</keyword>
<feature type="region of interest" description="Disordered" evidence="2">
    <location>
        <begin position="161"/>
        <end position="186"/>
    </location>
</feature>
<dbReference type="KEGG" id="aagg:ETAA8_61060"/>
<sequence>MAKSAHITSTEAVTALRSALLQFAEDASHGVTSLSMEARRAIDWVEQDRTFYWPREMRKASDRLAEARLELQRCELTISGEDRRACYQEKKLLEKAKRRLELTEQRMAAVKRWKFEIRKAVEDFDVQLAKLLRYLENDVPVAGAELQRMAAALDAYTQTFRQPADDRSASSRTSESAEIPAPEGNQ</sequence>
<reference evidence="3 4" key="1">
    <citation type="submission" date="2019-02" db="EMBL/GenBank/DDBJ databases">
        <title>Deep-cultivation of Planctomycetes and their phenomic and genomic characterization uncovers novel biology.</title>
        <authorList>
            <person name="Wiegand S."/>
            <person name="Jogler M."/>
            <person name="Boedeker C."/>
            <person name="Pinto D."/>
            <person name="Vollmers J."/>
            <person name="Rivas-Marin E."/>
            <person name="Kohn T."/>
            <person name="Peeters S.H."/>
            <person name="Heuer A."/>
            <person name="Rast P."/>
            <person name="Oberbeckmann S."/>
            <person name="Bunk B."/>
            <person name="Jeske O."/>
            <person name="Meyerdierks A."/>
            <person name="Storesund J.E."/>
            <person name="Kallscheuer N."/>
            <person name="Luecker S."/>
            <person name="Lage O.M."/>
            <person name="Pohl T."/>
            <person name="Merkel B.J."/>
            <person name="Hornburger P."/>
            <person name="Mueller R.-W."/>
            <person name="Bruemmer F."/>
            <person name="Labrenz M."/>
            <person name="Spormann A.M."/>
            <person name="Op den Camp H."/>
            <person name="Overmann J."/>
            <person name="Amann R."/>
            <person name="Jetten M.S.M."/>
            <person name="Mascher T."/>
            <person name="Medema M.H."/>
            <person name="Devos D.P."/>
            <person name="Kaster A.-K."/>
            <person name="Ovreas L."/>
            <person name="Rohde M."/>
            <person name="Galperin M.Y."/>
            <person name="Jogler C."/>
        </authorList>
    </citation>
    <scope>NUCLEOTIDE SEQUENCE [LARGE SCALE GENOMIC DNA]</scope>
    <source>
        <strain evidence="3 4">ETA_A8</strain>
    </source>
</reference>
<dbReference type="AlphaFoldDB" id="A0A517YL60"/>
<protein>
    <submittedName>
        <fullName evidence="3">Uncharacterized protein</fullName>
    </submittedName>
</protein>